<evidence type="ECO:0000256" key="5">
    <source>
        <dbReference type="ARBA" id="ARBA00022982"/>
    </source>
</evidence>
<evidence type="ECO:0000256" key="4">
    <source>
        <dbReference type="ARBA" id="ARBA00022723"/>
    </source>
</evidence>
<evidence type="ECO:0000313" key="10">
    <source>
        <dbReference type="EMBL" id="GGN80546.1"/>
    </source>
</evidence>
<comment type="function">
    <text evidence="8">Ferredoxins are iron-sulfur proteins that transfer electrons in a wide variety of metabolic reactions.</text>
</comment>
<keyword evidence="3 8" id="KW-0004">4Fe-4S</keyword>
<evidence type="ECO:0000256" key="2">
    <source>
        <dbReference type="ARBA" id="ARBA00022448"/>
    </source>
</evidence>
<evidence type="ECO:0000259" key="9">
    <source>
        <dbReference type="PROSITE" id="PS51379"/>
    </source>
</evidence>
<evidence type="ECO:0000256" key="1">
    <source>
        <dbReference type="ARBA" id="ARBA00001966"/>
    </source>
</evidence>
<reference evidence="11" key="1">
    <citation type="journal article" date="2019" name="Int. J. Syst. Evol. Microbiol.">
        <title>The Global Catalogue of Microorganisms (GCM) 10K type strain sequencing project: providing services to taxonomists for standard genome sequencing and annotation.</title>
        <authorList>
            <consortium name="The Broad Institute Genomics Platform"/>
            <consortium name="The Broad Institute Genome Sequencing Center for Infectious Disease"/>
            <person name="Wu L."/>
            <person name="Ma J."/>
        </authorList>
    </citation>
    <scope>NUCLEOTIDE SEQUENCE [LARGE SCALE GENOMIC DNA]</scope>
    <source>
        <strain evidence="11">CGMCC 4.7329</strain>
    </source>
</reference>
<dbReference type="InterPro" id="IPR017900">
    <property type="entry name" value="4Fe4S_Fe_S_CS"/>
</dbReference>
<dbReference type="Gene3D" id="3.30.70.20">
    <property type="match status" value="1"/>
</dbReference>
<sequence>MTYVIAAPCIADYSCIEVCPADCISPRPDDPDFDKAEQLYIDPRQCIDCNACMEACPVSAAFHEWDLPDKWNNYLTVNADYYERSLR</sequence>
<keyword evidence="11" id="KW-1185">Reference proteome</keyword>
<comment type="cofactor">
    <cofactor evidence="1 8">
        <name>[4Fe-4S] cluster</name>
        <dbReference type="ChEBI" id="CHEBI:49883"/>
    </cofactor>
</comment>
<dbReference type="PRINTS" id="PR00354">
    <property type="entry name" value="7FE8SFRDOXIN"/>
</dbReference>
<keyword evidence="2 8" id="KW-0813">Transport</keyword>
<organism evidence="10 11">
    <name type="scientific">Nocardia rhizosphaerihabitans</name>
    <dbReference type="NCBI Taxonomy" id="1691570"/>
    <lineage>
        <taxon>Bacteria</taxon>
        <taxon>Bacillati</taxon>
        <taxon>Actinomycetota</taxon>
        <taxon>Actinomycetes</taxon>
        <taxon>Mycobacteriales</taxon>
        <taxon>Nocardiaceae</taxon>
        <taxon>Nocardia</taxon>
    </lineage>
</organism>
<keyword evidence="5 8" id="KW-0249">Electron transport</keyword>
<feature type="domain" description="4Fe-4S ferredoxin-type" evidence="9">
    <location>
        <begin position="1"/>
        <end position="29"/>
    </location>
</feature>
<feature type="domain" description="4Fe-4S ferredoxin-type" evidence="9">
    <location>
        <begin position="37"/>
        <end position="66"/>
    </location>
</feature>
<protein>
    <recommendedName>
        <fullName evidence="8">Ferredoxin</fullName>
    </recommendedName>
</protein>
<dbReference type="SUPFAM" id="SSF54862">
    <property type="entry name" value="4Fe-4S ferredoxins"/>
    <property type="match status" value="1"/>
</dbReference>
<dbReference type="EMBL" id="BMNE01000003">
    <property type="protein sequence ID" value="GGN80546.1"/>
    <property type="molecule type" value="Genomic_DNA"/>
</dbReference>
<dbReference type="InterPro" id="IPR017896">
    <property type="entry name" value="4Fe4S_Fe-S-bd"/>
</dbReference>
<comment type="caution">
    <text evidence="10">The sequence shown here is derived from an EMBL/GenBank/DDBJ whole genome shotgun (WGS) entry which is preliminary data.</text>
</comment>
<gene>
    <name evidence="10" type="ORF">GCM10011610_30030</name>
</gene>
<dbReference type="Pfam" id="PF12838">
    <property type="entry name" value="Fer4_7"/>
    <property type="match status" value="1"/>
</dbReference>
<keyword evidence="8" id="KW-0003">3Fe-4S</keyword>
<dbReference type="Proteomes" id="UP000658127">
    <property type="component" value="Unassembled WGS sequence"/>
</dbReference>
<evidence type="ECO:0000256" key="6">
    <source>
        <dbReference type="ARBA" id="ARBA00023004"/>
    </source>
</evidence>
<accession>A0ABQ2KGQ9</accession>
<keyword evidence="4 8" id="KW-0479">Metal-binding</keyword>
<evidence type="ECO:0000313" key="11">
    <source>
        <dbReference type="Proteomes" id="UP000658127"/>
    </source>
</evidence>
<evidence type="ECO:0000256" key="3">
    <source>
        <dbReference type="ARBA" id="ARBA00022485"/>
    </source>
</evidence>
<evidence type="ECO:0000256" key="8">
    <source>
        <dbReference type="RuleBase" id="RU365098"/>
    </source>
</evidence>
<proteinExistence type="predicted"/>
<evidence type="ECO:0000256" key="7">
    <source>
        <dbReference type="ARBA" id="ARBA00023014"/>
    </source>
</evidence>
<comment type="cofactor">
    <cofactor evidence="8">
        <name>[3Fe-4S] cluster</name>
        <dbReference type="ChEBI" id="CHEBI:21137"/>
    </cofactor>
    <text evidence="8">Binds 1 [3Fe-4S] cluster.</text>
</comment>
<keyword evidence="6 8" id="KW-0408">Iron</keyword>
<name>A0ABQ2KGQ9_9NOCA</name>
<dbReference type="PROSITE" id="PS51379">
    <property type="entry name" value="4FE4S_FER_2"/>
    <property type="match status" value="2"/>
</dbReference>
<dbReference type="RefSeq" id="WP_189028378.1">
    <property type="nucleotide sequence ID" value="NZ_BMNE01000003.1"/>
</dbReference>
<keyword evidence="7 8" id="KW-0411">Iron-sulfur</keyword>
<dbReference type="InterPro" id="IPR000813">
    <property type="entry name" value="7Fe_ferredoxin"/>
</dbReference>
<dbReference type="PROSITE" id="PS00198">
    <property type="entry name" value="4FE4S_FER_1"/>
    <property type="match status" value="1"/>
</dbReference>